<dbReference type="Proteomes" id="UP000885830">
    <property type="component" value="Unassembled WGS sequence"/>
</dbReference>
<protein>
    <recommendedName>
        <fullName evidence="3">Flagellar export protein FliJ</fullName>
    </recommendedName>
</protein>
<accession>A0A7C5R805</accession>
<feature type="coiled-coil region" evidence="1">
    <location>
        <begin position="16"/>
        <end position="50"/>
    </location>
</feature>
<name>A0A7C5R805_9PROT</name>
<dbReference type="AlphaFoldDB" id="A0A7C5R805"/>
<organism evidence="2">
    <name type="scientific">Hellea balneolensis</name>
    <dbReference type="NCBI Taxonomy" id="287478"/>
    <lineage>
        <taxon>Bacteria</taxon>
        <taxon>Pseudomonadati</taxon>
        <taxon>Pseudomonadota</taxon>
        <taxon>Alphaproteobacteria</taxon>
        <taxon>Maricaulales</taxon>
        <taxon>Robiginitomaculaceae</taxon>
        <taxon>Hellea</taxon>
    </lineage>
</organism>
<evidence type="ECO:0000256" key="1">
    <source>
        <dbReference type="SAM" id="Coils"/>
    </source>
</evidence>
<evidence type="ECO:0000313" key="2">
    <source>
        <dbReference type="EMBL" id="HHL43105.1"/>
    </source>
</evidence>
<keyword evidence="1" id="KW-0175">Coiled coil</keyword>
<gene>
    <name evidence="2" type="ORF">ENJ42_05770</name>
</gene>
<sequence>MNTSMDKSVRATRFAISDLQKRIEVLEATREDLERQIQKLNDSVPEDQVEPTAQKDGYMAYGSYANSVIERRKTLMVTLNDIDRQNAELGNELTMALEALDSFERVRARQLATKAEKAARRQAKRA</sequence>
<evidence type="ECO:0008006" key="3">
    <source>
        <dbReference type="Google" id="ProtNLM"/>
    </source>
</evidence>
<proteinExistence type="predicted"/>
<dbReference type="EMBL" id="DRMJ01000294">
    <property type="protein sequence ID" value="HHL43105.1"/>
    <property type="molecule type" value="Genomic_DNA"/>
</dbReference>
<comment type="caution">
    <text evidence="2">The sequence shown here is derived from an EMBL/GenBank/DDBJ whole genome shotgun (WGS) entry which is preliminary data.</text>
</comment>
<reference evidence="2" key="1">
    <citation type="journal article" date="2020" name="mSystems">
        <title>Genome- and Community-Level Interaction Insights into Carbon Utilization and Element Cycling Functions of Hydrothermarchaeota in Hydrothermal Sediment.</title>
        <authorList>
            <person name="Zhou Z."/>
            <person name="Liu Y."/>
            <person name="Xu W."/>
            <person name="Pan J."/>
            <person name="Luo Z.H."/>
            <person name="Li M."/>
        </authorList>
    </citation>
    <scope>NUCLEOTIDE SEQUENCE [LARGE SCALE GENOMIC DNA]</scope>
    <source>
        <strain evidence="2">HyVt-485</strain>
    </source>
</reference>